<dbReference type="VEuPathDB" id="FungiDB:GGTG_01059"/>
<keyword evidence="3 7" id="KW-1133">Transmembrane helix</keyword>
<dbReference type="EnsemblFungi" id="EJT81072">
    <property type="protein sequence ID" value="EJT81072"/>
    <property type="gene ID" value="GGTG_01059"/>
</dbReference>
<feature type="transmembrane region" description="Helical" evidence="7">
    <location>
        <begin position="133"/>
        <end position="158"/>
    </location>
</feature>
<dbReference type="PANTHER" id="PTHR33048:SF108">
    <property type="entry name" value="INTEGRAL MEMBRANE PROTEIN"/>
    <property type="match status" value="1"/>
</dbReference>
<feature type="transmembrane region" description="Helical" evidence="7">
    <location>
        <begin position="178"/>
        <end position="200"/>
    </location>
</feature>
<reference evidence="10" key="5">
    <citation type="submission" date="2018-04" db="UniProtKB">
        <authorList>
            <consortium name="EnsemblFungi"/>
        </authorList>
    </citation>
    <scope>IDENTIFICATION</scope>
    <source>
        <strain evidence="10">R3-111a-1</strain>
    </source>
</reference>
<reference evidence="11" key="1">
    <citation type="submission" date="2010-07" db="EMBL/GenBank/DDBJ databases">
        <title>The genome sequence of Gaeumannomyces graminis var. tritici strain R3-111a-1.</title>
        <authorList>
            <consortium name="The Broad Institute Genome Sequencing Platform"/>
            <person name="Ma L.-J."/>
            <person name="Dead R."/>
            <person name="Young S."/>
            <person name="Zeng Q."/>
            <person name="Koehrsen M."/>
            <person name="Alvarado L."/>
            <person name="Berlin A."/>
            <person name="Chapman S.B."/>
            <person name="Chen Z."/>
            <person name="Freedman E."/>
            <person name="Gellesch M."/>
            <person name="Goldberg J."/>
            <person name="Griggs A."/>
            <person name="Gujja S."/>
            <person name="Heilman E.R."/>
            <person name="Heiman D."/>
            <person name="Hepburn T."/>
            <person name="Howarth C."/>
            <person name="Jen D."/>
            <person name="Larson L."/>
            <person name="Mehta T."/>
            <person name="Neiman D."/>
            <person name="Pearson M."/>
            <person name="Roberts A."/>
            <person name="Saif S."/>
            <person name="Shea T."/>
            <person name="Shenoy N."/>
            <person name="Sisk P."/>
            <person name="Stolte C."/>
            <person name="Sykes S."/>
            <person name="Walk T."/>
            <person name="White J."/>
            <person name="Yandava C."/>
            <person name="Haas B."/>
            <person name="Nusbaum C."/>
            <person name="Birren B."/>
        </authorList>
    </citation>
    <scope>NUCLEOTIDE SEQUENCE [LARGE SCALE GENOMIC DNA]</scope>
    <source>
        <strain evidence="11">R3-111a-1</strain>
    </source>
</reference>
<feature type="region of interest" description="Disordered" evidence="6">
    <location>
        <begin position="381"/>
        <end position="456"/>
    </location>
</feature>
<dbReference type="RefSeq" id="XP_009217081.1">
    <property type="nucleotide sequence ID" value="XM_009218817.1"/>
</dbReference>
<dbReference type="InterPro" id="IPR052337">
    <property type="entry name" value="SAT4-like"/>
</dbReference>
<evidence type="ECO:0000256" key="2">
    <source>
        <dbReference type="ARBA" id="ARBA00022692"/>
    </source>
</evidence>
<feature type="transmembrane region" description="Helical" evidence="7">
    <location>
        <begin position="101"/>
        <end position="121"/>
    </location>
</feature>
<organism evidence="9">
    <name type="scientific">Gaeumannomyces tritici (strain R3-111a-1)</name>
    <name type="common">Wheat and barley take-all root rot fungus</name>
    <name type="synonym">Gaeumannomyces graminis var. tritici</name>
    <dbReference type="NCBI Taxonomy" id="644352"/>
    <lineage>
        <taxon>Eukaryota</taxon>
        <taxon>Fungi</taxon>
        <taxon>Dikarya</taxon>
        <taxon>Ascomycota</taxon>
        <taxon>Pezizomycotina</taxon>
        <taxon>Sordariomycetes</taxon>
        <taxon>Sordariomycetidae</taxon>
        <taxon>Magnaporthales</taxon>
        <taxon>Magnaporthaceae</taxon>
        <taxon>Gaeumannomyces</taxon>
    </lineage>
</organism>
<evidence type="ECO:0000313" key="11">
    <source>
        <dbReference type="Proteomes" id="UP000006039"/>
    </source>
</evidence>
<feature type="compositionally biased region" description="Basic and acidic residues" evidence="6">
    <location>
        <begin position="421"/>
        <end position="435"/>
    </location>
</feature>
<dbReference type="eggNOG" id="ENOG502SN0C">
    <property type="taxonomic scope" value="Eukaryota"/>
</dbReference>
<evidence type="ECO:0000313" key="9">
    <source>
        <dbReference type="EMBL" id="EJT81072.1"/>
    </source>
</evidence>
<reference evidence="10" key="4">
    <citation type="journal article" date="2015" name="G3 (Bethesda)">
        <title>Genome sequences of three phytopathogenic species of the Magnaporthaceae family of fungi.</title>
        <authorList>
            <person name="Okagaki L.H."/>
            <person name="Nunes C.C."/>
            <person name="Sailsbery J."/>
            <person name="Clay B."/>
            <person name="Brown D."/>
            <person name="John T."/>
            <person name="Oh Y."/>
            <person name="Young N."/>
            <person name="Fitzgerald M."/>
            <person name="Haas B.J."/>
            <person name="Zeng Q."/>
            <person name="Young S."/>
            <person name="Adiconis X."/>
            <person name="Fan L."/>
            <person name="Levin J.Z."/>
            <person name="Mitchell T.K."/>
            <person name="Okubara P.A."/>
            <person name="Farman M.L."/>
            <person name="Kohn L.M."/>
            <person name="Birren B."/>
            <person name="Ma L.-J."/>
            <person name="Dean R.A."/>
        </authorList>
    </citation>
    <scope>NUCLEOTIDE SEQUENCE</scope>
    <source>
        <strain evidence="10">R3-111a-1</strain>
    </source>
</reference>
<feature type="transmembrane region" description="Helical" evidence="7">
    <location>
        <begin position="212"/>
        <end position="239"/>
    </location>
</feature>
<keyword evidence="11" id="KW-1185">Reference proteome</keyword>
<feature type="compositionally biased region" description="Gly residues" evidence="6">
    <location>
        <begin position="383"/>
        <end position="395"/>
    </location>
</feature>
<feature type="compositionally biased region" description="Low complexity" evidence="6">
    <location>
        <begin position="339"/>
        <end position="349"/>
    </location>
</feature>
<feature type="transmembrane region" description="Helical" evidence="7">
    <location>
        <begin position="51"/>
        <end position="71"/>
    </location>
</feature>
<dbReference type="InterPro" id="IPR049326">
    <property type="entry name" value="Rhodopsin_dom_fungi"/>
</dbReference>
<evidence type="ECO:0000313" key="10">
    <source>
        <dbReference type="EnsemblFungi" id="EJT81072"/>
    </source>
</evidence>
<feature type="region of interest" description="Disordered" evidence="6">
    <location>
        <begin position="291"/>
        <end position="359"/>
    </location>
</feature>
<reference evidence="9" key="2">
    <citation type="submission" date="2010-07" db="EMBL/GenBank/DDBJ databases">
        <authorList>
            <consortium name="The Broad Institute Genome Sequencing Platform"/>
            <consortium name="Broad Institute Genome Sequencing Center for Infectious Disease"/>
            <person name="Ma L.-J."/>
            <person name="Dead R."/>
            <person name="Young S."/>
            <person name="Zeng Q."/>
            <person name="Koehrsen M."/>
            <person name="Alvarado L."/>
            <person name="Berlin A."/>
            <person name="Chapman S.B."/>
            <person name="Chen Z."/>
            <person name="Freedman E."/>
            <person name="Gellesch M."/>
            <person name="Goldberg J."/>
            <person name="Griggs A."/>
            <person name="Gujja S."/>
            <person name="Heilman E.R."/>
            <person name="Heiman D."/>
            <person name="Hepburn T."/>
            <person name="Howarth C."/>
            <person name="Jen D."/>
            <person name="Larson L."/>
            <person name="Mehta T."/>
            <person name="Neiman D."/>
            <person name="Pearson M."/>
            <person name="Roberts A."/>
            <person name="Saif S."/>
            <person name="Shea T."/>
            <person name="Shenoy N."/>
            <person name="Sisk P."/>
            <person name="Stolte C."/>
            <person name="Sykes S."/>
            <person name="Walk T."/>
            <person name="White J."/>
            <person name="Yandava C."/>
            <person name="Haas B."/>
            <person name="Nusbaum C."/>
            <person name="Birren B."/>
        </authorList>
    </citation>
    <scope>NUCLEOTIDE SEQUENCE</scope>
    <source>
        <strain evidence="9">R3-111a-1</strain>
    </source>
</reference>
<feature type="transmembrane region" description="Helical" evidence="7">
    <location>
        <begin position="17"/>
        <end position="39"/>
    </location>
</feature>
<feature type="domain" description="Rhodopsin" evidence="8">
    <location>
        <begin position="35"/>
        <end position="277"/>
    </location>
</feature>
<dbReference type="GO" id="GO:0016020">
    <property type="term" value="C:membrane"/>
    <property type="evidence" value="ECO:0007669"/>
    <property type="project" value="UniProtKB-SubCell"/>
</dbReference>
<evidence type="ECO:0000256" key="4">
    <source>
        <dbReference type="ARBA" id="ARBA00023136"/>
    </source>
</evidence>
<dbReference type="Proteomes" id="UP000006039">
    <property type="component" value="Unassembled WGS sequence"/>
</dbReference>
<accession>J3NIH9</accession>
<dbReference type="Pfam" id="PF20684">
    <property type="entry name" value="Fung_rhodopsin"/>
    <property type="match status" value="1"/>
</dbReference>
<dbReference type="PANTHER" id="PTHR33048">
    <property type="entry name" value="PTH11-LIKE INTEGRAL MEMBRANE PROTEIN (AFU_ORTHOLOGUE AFUA_5G11245)"/>
    <property type="match status" value="1"/>
</dbReference>
<reference evidence="9" key="3">
    <citation type="submission" date="2010-09" db="EMBL/GenBank/DDBJ databases">
        <title>Annotation of Gaeumannomyces graminis var. tritici R3-111a-1.</title>
        <authorList>
            <consortium name="The Broad Institute Genome Sequencing Platform"/>
            <person name="Ma L.-J."/>
            <person name="Dead R."/>
            <person name="Young S.K."/>
            <person name="Zeng Q."/>
            <person name="Gargeya S."/>
            <person name="Fitzgerald M."/>
            <person name="Haas B."/>
            <person name="Abouelleil A."/>
            <person name="Alvarado L."/>
            <person name="Arachchi H.M."/>
            <person name="Berlin A."/>
            <person name="Brown A."/>
            <person name="Chapman S.B."/>
            <person name="Chen Z."/>
            <person name="Dunbar C."/>
            <person name="Freedman E."/>
            <person name="Gearin G."/>
            <person name="Gellesch M."/>
            <person name="Goldberg J."/>
            <person name="Griggs A."/>
            <person name="Gujja S."/>
            <person name="Heiman D."/>
            <person name="Howarth C."/>
            <person name="Larson L."/>
            <person name="Lui A."/>
            <person name="MacDonald P.J.P."/>
            <person name="Mehta T."/>
            <person name="Montmayeur A."/>
            <person name="Murphy C."/>
            <person name="Neiman D."/>
            <person name="Pearson M."/>
            <person name="Priest M."/>
            <person name="Roberts A."/>
            <person name="Saif S."/>
            <person name="Shea T."/>
            <person name="Shenoy N."/>
            <person name="Sisk P."/>
            <person name="Stolte C."/>
            <person name="Sykes S."/>
            <person name="Yandava C."/>
            <person name="Wortman J."/>
            <person name="Nusbaum C."/>
            <person name="Birren B."/>
        </authorList>
    </citation>
    <scope>NUCLEOTIDE SEQUENCE</scope>
    <source>
        <strain evidence="9">R3-111a-1</strain>
    </source>
</reference>
<name>J3NIH9_GAET3</name>
<evidence type="ECO:0000256" key="1">
    <source>
        <dbReference type="ARBA" id="ARBA00004141"/>
    </source>
</evidence>
<dbReference type="OrthoDB" id="5283415at2759"/>
<dbReference type="STRING" id="644352.J3NIH9"/>
<comment type="similarity">
    <text evidence="5">Belongs to the SAT4 family.</text>
</comment>
<dbReference type="AlphaFoldDB" id="J3NIH9"/>
<keyword evidence="4 7" id="KW-0472">Membrane</keyword>
<gene>
    <name evidence="10" type="primary">20341517</name>
    <name evidence="9" type="ORF">GGTG_01059</name>
</gene>
<dbReference type="HOGENOM" id="CLU_028200_29_1_1"/>
<evidence type="ECO:0000259" key="8">
    <source>
        <dbReference type="Pfam" id="PF20684"/>
    </source>
</evidence>
<comment type="subcellular location">
    <subcellularLocation>
        <location evidence="1">Membrane</location>
        <topology evidence="1">Multi-pass membrane protein</topology>
    </subcellularLocation>
</comment>
<keyword evidence="2 7" id="KW-0812">Transmembrane</keyword>
<evidence type="ECO:0000256" key="3">
    <source>
        <dbReference type="ARBA" id="ARBA00022989"/>
    </source>
</evidence>
<protein>
    <recommendedName>
        <fullName evidence="8">Rhodopsin domain-containing protein</fullName>
    </recommendedName>
</protein>
<sequence length="456" mass="48877">MDSLVNPPEATSGLQRLAIAIIFVFAALALVIIVLRAVGRIRTRQFGLDDWLISVAMFLSVLETIFSYFFIKTNYVGIRPENVPPHDPVAGEVWNYLVQVFYNPILALAKSSVLIFLLRLFGQQNGTRRLIHWLNAVNLLHMAASLGAITFQCTPVSLAWNPGSSSSRGGRCVDRAVLFTAMATFNIATDLVVLGLPLWILSGLQIPRRTKLALLGVFLLGFLVTITSVARLVILVRGLFGLSAAGRTGDIGFVTSAIETNLALVTASAPALRPLLRGRGRGRGGWLPMAGRAADVEMGQPTTATQGGRGGRGVGRPVVVVVREPQGSRGEKEQQTMTSNSNSNSNSNASGGGGDSTMRVSDVQREIDRLVKEMELARAALGSSGGAGRGTGGPGAAPMMGGAVGEQRRQQQTKRQQPRRNYAEERMSRYGDRRFGLVHASPAMPGPDKASGPRFF</sequence>
<dbReference type="EMBL" id="GL385395">
    <property type="protein sequence ID" value="EJT81072.1"/>
    <property type="molecule type" value="Genomic_DNA"/>
</dbReference>
<evidence type="ECO:0000256" key="6">
    <source>
        <dbReference type="SAM" id="MobiDB-lite"/>
    </source>
</evidence>
<dbReference type="GeneID" id="20341517"/>
<evidence type="ECO:0000256" key="5">
    <source>
        <dbReference type="ARBA" id="ARBA00038359"/>
    </source>
</evidence>
<evidence type="ECO:0000256" key="7">
    <source>
        <dbReference type="SAM" id="Phobius"/>
    </source>
</evidence>
<proteinExistence type="inferred from homology"/>